<dbReference type="RefSeq" id="WP_252855393.1">
    <property type="nucleotide sequence ID" value="NZ_JAMXLR010000091.1"/>
</dbReference>
<keyword evidence="6" id="KW-0326">Glycosidase</keyword>
<dbReference type="GO" id="GO:0016139">
    <property type="term" value="P:glycoside catabolic process"/>
    <property type="evidence" value="ECO:0007669"/>
    <property type="project" value="TreeGrafter"/>
</dbReference>
<dbReference type="EC" id="3.2.1.51" evidence="3"/>
<dbReference type="PANTHER" id="PTHR10030">
    <property type="entry name" value="ALPHA-L-FUCOSIDASE"/>
    <property type="match status" value="1"/>
</dbReference>
<feature type="domain" description="Alpha-L-fucosidase C-terminal" evidence="9">
    <location>
        <begin position="413"/>
        <end position="492"/>
    </location>
</feature>
<organism evidence="10 11">
    <name type="scientific">Aeoliella straminimaris</name>
    <dbReference type="NCBI Taxonomy" id="2954799"/>
    <lineage>
        <taxon>Bacteria</taxon>
        <taxon>Pseudomonadati</taxon>
        <taxon>Planctomycetota</taxon>
        <taxon>Planctomycetia</taxon>
        <taxon>Pirellulales</taxon>
        <taxon>Lacipirellulaceae</taxon>
        <taxon>Aeoliella</taxon>
    </lineage>
</organism>
<proteinExistence type="inferred from homology"/>
<dbReference type="GO" id="GO:0006004">
    <property type="term" value="P:fucose metabolic process"/>
    <property type="evidence" value="ECO:0007669"/>
    <property type="project" value="InterPro"/>
</dbReference>
<dbReference type="AlphaFoldDB" id="A0A9X2FE25"/>
<dbReference type="EMBL" id="JAMXLR010000091">
    <property type="protein sequence ID" value="MCO6047280.1"/>
    <property type="molecule type" value="Genomic_DNA"/>
</dbReference>
<protein>
    <recommendedName>
        <fullName evidence="3">alpha-L-fucosidase</fullName>
        <ecNumber evidence="3">3.2.1.51</ecNumber>
    </recommendedName>
</protein>
<dbReference type="GO" id="GO:0005764">
    <property type="term" value="C:lysosome"/>
    <property type="evidence" value="ECO:0007669"/>
    <property type="project" value="TreeGrafter"/>
</dbReference>
<keyword evidence="4 7" id="KW-0732">Signal</keyword>
<dbReference type="SMART" id="SM00812">
    <property type="entry name" value="Alpha_L_fucos"/>
    <property type="match status" value="1"/>
</dbReference>
<dbReference type="SUPFAM" id="SSF51445">
    <property type="entry name" value="(Trans)glycosidases"/>
    <property type="match status" value="1"/>
</dbReference>
<dbReference type="InterPro" id="IPR057739">
    <property type="entry name" value="Glyco_hydro_29_N"/>
</dbReference>
<dbReference type="Pfam" id="PF01120">
    <property type="entry name" value="Alpha_L_fucos"/>
    <property type="match status" value="1"/>
</dbReference>
<sequence length="498" mass="56755">MLRRVSIGLLLTFTCVVSQSSVAQEHYEPTWESLARHQPAPEWFRDAKFGIYFHWGVYSVPAYGNEWYPRNMHNQDGDVYRHHVEKYGDPAEYPYDRFVPQFTAEHFDADDWVELFHKAGARFVGPVAEHHDGFAMWDSSVTPWNAKDRGPKQDIMGDIAKAARQRDMKVVATFHHARNNLWLKHRSNGRLGWIGHYSDVKEHFPQLLDDPERAVLYGYMPREDFLDMWVAKLDEVIDQYSPDLIWFDSWLDEIPDREKMQFLAHYFNHAADKGQQVVVTYKQHDLPQDIGVLDLEKGGMGELTDFAWLTDDTISYGSWCYTDNLRIKEPKIVLHSLIDIVSKNGQLLLNVSPKADGTIPDDQRQVLLAIGGWLERFGEAIYETRPFVTYGHGPTTTGKGHFGGIATDKGYTAADIRYTRQDNSVYALQLGWPGAGTQVVLEAFGKGKPAADMKVAEITLLGSESKLQWQRTDEGIVITAPGEASDKMAVVYKLQLAK</sequence>
<keyword evidence="5" id="KW-0378">Hydrolase</keyword>
<dbReference type="Gene3D" id="3.20.20.80">
    <property type="entry name" value="Glycosidases"/>
    <property type="match status" value="1"/>
</dbReference>
<feature type="domain" description="Glycoside hydrolase family 29 N-terminal" evidence="8">
    <location>
        <begin position="17"/>
        <end position="379"/>
    </location>
</feature>
<evidence type="ECO:0000256" key="2">
    <source>
        <dbReference type="ARBA" id="ARBA00007951"/>
    </source>
</evidence>
<dbReference type="PIRSF" id="PIRSF001092">
    <property type="entry name" value="Alpha-L-fucosidase"/>
    <property type="match status" value="1"/>
</dbReference>
<evidence type="ECO:0000259" key="9">
    <source>
        <dbReference type="Pfam" id="PF16757"/>
    </source>
</evidence>
<comment type="function">
    <text evidence="1">Alpha-L-fucosidase is responsible for hydrolyzing the alpha-1,6-linked fucose joined to the reducing-end N-acetylglucosamine of the carbohydrate moieties of glycoproteins.</text>
</comment>
<dbReference type="InterPro" id="IPR031919">
    <property type="entry name" value="Fucosidase_C"/>
</dbReference>
<evidence type="ECO:0000256" key="5">
    <source>
        <dbReference type="ARBA" id="ARBA00022801"/>
    </source>
</evidence>
<evidence type="ECO:0000256" key="1">
    <source>
        <dbReference type="ARBA" id="ARBA00004071"/>
    </source>
</evidence>
<dbReference type="Pfam" id="PF16757">
    <property type="entry name" value="Fucosidase_C"/>
    <property type="match status" value="1"/>
</dbReference>
<dbReference type="InterPro" id="IPR016286">
    <property type="entry name" value="FUC_metazoa-typ"/>
</dbReference>
<name>A0A9X2FE25_9BACT</name>
<evidence type="ECO:0000313" key="10">
    <source>
        <dbReference type="EMBL" id="MCO6047280.1"/>
    </source>
</evidence>
<comment type="similarity">
    <text evidence="2">Belongs to the glycosyl hydrolase 29 family.</text>
</comment>
<keyword evidence="11" id="KW-1185">Reference proteome</keyword>
<reference evidence="10" key="1">
    <citation type="submission" date="2022-06" db="EMBL/GenBank/DDBJ databases">
        <title>Aeoliella straminimaris, a novel planctomycete from sediments.</title>
        <authorList>
            <person name="Vitorino I.R."/>
            <person name="Lage O.M."/>
        </authorList>
    </citation>
    <scope>NUCLEOTIDE SEQUENCE</scope>
    <source>
        <strain evidence="10">ICT_H6.2</strain>
    </source>
</reference>
<dbReference type="InterPro" id="IPR017853">
    <property type="entry name" value="GH"/>
</dbReference>
<evidence type="ECO:0000256" key="6">
    <source>
        <dbReference type="ARBA" id="ARBA00023295"/>
    </source>
</evidence>
<evidence type="ECO:0000256" key="3">
    <source>
        <dbReference type="ARBA" id="ARBA00012662"/>
    </source>
</evidence>
<dbReference type="Proteomes" id="UP001155241">
    <property type="component" value="Unassembled WGS sequence"/>
</dbReference>
<dbReference type="InterPro" id="IPR013780">
    <property type="entry name" value="Glyco_hydro_b"/>
</dbReference>
<gene>
    <name evidence="10" type="ORF">NG895_25550</name>
</gene>
<evidence type="ECO:0000256" key="7">
    <source>
        <dbReference type="SAM" id="SignalP"/>
    </source>
</evidence>
<evidence type="ECO:0000256" key="4">
    <source>
        <dbReference type="ARBA" id="ARBA00022729"/>
    </source>
</evidence>
<dbReference type="PANTHER" id="PTHR10030:SF37">
    <property type="entry name" value="ALPHA-L-FUCOSIDASE-RELATED"/>
    <property type="match status" value="1"/>
</dbReference>
<dbReference type="Gene3D" id="2.60.40.1180">
    <property type="entry name" value="Golgi alpha-mannosidase II"/>
    <property type="match status" value="1"/>
</dbReference>
<dbReference type="InterPro" id="IPR000933">
    <property type="entry name" value="Glyco_hydro_29"/>
</dbReference>
<comment type="caution">
    <text evidence="10">The sequence shown here is derived from an EMBL/GenBank/DDBJ whole genome shotgun (WGS) entry which is preliminary data.</text>
</comment>
<feature type="chain" id="PRO_5040872714" description="alpha-L-fucosidase" evidence="7">
    <location>
        <begin position="24"/>
        <end position="498"/>
    </location>
</feature>
<evidence type="ECO:0000313" key="11">
    <source>
        <dbReference type="Proteomes" id="UP001155241"/>
    </source>
</evidence>
<feature type="signal peptide" evidence="7">
    <location>
        <begin position="1"/>
        <end position="23"/>
    </location>
</feature>
<dbReference type="GO" id="GO:0004560">
    <property type="term" value="F:alpha-L-fucosidase activity"/>
    <property type="evidence" value="ECO:0007669"/>
    <property type="project" value="InterPro"/>
</dbReference>
<accession>A0A9X2FE25</accession>
<dbReference type="PRINTS" id="PR00741">
    <property type="entry name" value="GLHYDRLASE29"/>
</dbReference>
<evidence type="ECO:0000259" key="8">
    <source>
        <dbReference type="Pfam" id="PF01120"/>
    </source>
</evidence>